<evidence type="ECO:0000256" key="1">
    <source>
        <dbReference type="SAM" id="MobiDB-lite"/>
    </source>
</evidence>
<feature type="region of interest" description="Disordered" evidence="1">
    <location>
        <begin position="28"/>
        <end position="69"/>
    </location>
</feature>
<evidence type="ECO:0000256" key="2">
    <source>
        <dbReference type="SAM" id="SignalP"/>
    </source>
</evidence>
<evidence type="ECO:0000313" key="4">
    <source>
        <dbReference type="Proteomes" id="UP000663801"/>
    </source>
</evidence>
<reference evidence="3" key="1">
    <citation type="submission" date="2021-01" db="EMBL/GenBank/DDBJ databases">
        <title>KCTC 19127 draft genome.</title>
        <authorList>
            <person name="An D."/>
        </authorList>
    </citation>
    <scope>NUCLEOTIDE SEQUENCE</scope>
    <source>
        <strain evidence="3">KCTC 19127</strain>
    </source>
</reference>
<feature type="region of interest" description="Disordered" evidence="1">
    <location>
        <begin position="316"/>
        <end position="347"/>
    </location>
</feature>
<keyword evidence="2" id="KW-0732">Signal</keyword>
<dbReference type="EMBL" id="JAERWL010000005">
    <property type="protein sequence ID" value="MBM9475779.1"/>
    <property type="molecule type" value="Genomic_DNA"/>
</dbReference>
<dbReference type="AlphaFoldDB" id="A0A938YIK7"/>
<protein>
    <recommendedName>
        <fullName evidence="5">Galactose oxidase</fullName>
    </recommendedName>
</protein>
<comment type="caution">
    <text evidence="3">The sequence shown here is derived from an EMBL/GenBank/DDBJ whole genome shotgun (WGS) entry which is preliminary data.</text>
</comment>
<organism evidence="3 4">
    <name type="scientific">Nakamurella flavida</name>
    <dbReference type="NCBI Taxonomy" id="363630"/>
    <lineage>
        <taxon>Bacteria</taxon>
        <taxon>Bacillati</taxon>
        <taxon>Actinomycetota</taxon>
        <taxon>Actinomycetes</taxon>
        <taxon>Nakamurellales</taxon>
        <taxon>Nakamurellaceae</taxon>
        <taxon>Nakamurella</taxon>
    </lineage>
</organism>
<dbReference type="PROSITE" id="PS51257">
    <property type="entry name" value="PROKAR_LIPOPROTEIN"/>
    <property type="match status" value="1"/>
</dbReference>
<sequence length="447" mass="45548">MGTRSGTGVALLATTLLLLGAAGCGDSAARDGVSSAASSTAGPPPASPPGSGDHDEPPPRGPAPSGSALDRATWSELPEAPIAGRRSAAAAWTGTEMLVWGGTADFQQSFADGAAYDPAARTWRTLPASPLSARVPGTSLWTGNAFFVWGGTPDGDGALYDPRSNSWTAVPGLPAGPTADAVSVWTGSEILLFPYDPGDGTRTTGVQGWAWVPGQTRWTALPELVLPTGHPALKLTAVMAGDVLYLWSAWSRTDDTSASTPGRMSSTTVSGIDTFRFSSVGAPGWAAAPEVMGTRDGLDSVIWTGQELVLTAAPEWLPRSAGPPRPSRPGRRYTPANGAGGAVAVGPLDDTTTQQLWAGDRLIAVDAPGWWRILSGTPAPAAGSAAAWDPATDSWTPLATAPSSSSGHGVAAVWTGTSLVLWGLLTSDPPSAQCIRFHGAGLQLAAG</sequence>
<keyword evidence="4" id="KW-1185">Reference proteome</keyword>
<proteinExistence type="predicted"/>
<dbReference type="RefSeq" id="WP_205255869.1">
    <property type="nucleotide sequence ID" value="NZ_BAAAPV010000002.1"/>
</dbReference>
<feature type="signal peptide" evidence="2">
    <location>
        <begin position="1"/>
        <end position="21"/>
    </location>
</feature>
<feature type="compositionally biased region" description="Low complexity" evidence="1">
    <location>
        <begin position="32"/>
        <end position="41"/>
    </location>
</feature>
<feature type="chain" id="PRO_5039127039" description="Galactose oxidase" evidence="2">
    <location>
        <begin position="22"/>
        <end position="447"/>
    </location>
</feature>
<dbReference type="SUPFAM" id="SSF50965">
    <property type="entry name" value="Galactose oxidase, central domain"/>
    <property type="match status" value="1"/>
</dbReference>
<accession>A0A938YIK7</accession>
<dbReference type="Gene3D" id="2.120.10.80">
    <property type="entry name" value="Kelch-type beta propeller"/>
    <property type="match status" value="1"/>
</dbReference>
<dbReference type="SUPFAM" id="SSF117281">
    <property type="entry name" value="Kelch motif"/>
    <property type="match status" value="1"/>
</dbReference>
<dbReference type="Proteomes" id="UP000663801">
    <property type="component" value="Unassembled WGS sequence"/>
</dbReference>
<gene>
    <name evidence="3" type="ORF">JL107_04905</name>
</gene>
<dbReference type="InterPro" id="IPR011043">
    <property type="entry name" value="Gal_Oxase/kelch_b-propeller"/>
</dbReference>
<name>A0A938YIK7_9ACTN</name>
<evidence type="ECO:0008006" key="5">
    <source>
        <dbReference type="Google" id="ProtNLM"/>
    </source>
</evidence>
<dbReference type="InterPro" id="IPR015915">
    <property type="entry name" value="Kelch-typ_b-propeller"/>
</dbReference>
<evidence type="ECO:0000313" key="3">
    <source>
        <dbReference type="EMBL" id="MBM9475779.1"/>
    </source>
</evidence>